<proteinExistence type="predicted"/>
<protein>
    <recommendedName>
        <fullName evidence="6">Phosphoserine phosphatase</fullName>
    </recommendedName>
</protein>
<accession>A0ABS5ASA9</accession>
<evidence type="ECO:0000313" key="5">
    <source>
        <dbReference type="Proteomes" id="UP001519363"/>
    </source>
</evidence>
<feature type="domain" description="PPM-type phosphatase" evidence="3">
    <location>
        <begin position="203"/>
        <end position="417"/>
    </location>
</feature>
<sequence>MNPRPALVTDERLTGEIAVALAGSLHPRRTVLRLFDLLRPRVADWVALVLLDRRTGALAVHGGEDPSFTATLTQALTEDTGLGAVLRSGQTELLHVALQPDGDHALAEMIPHPELRRQAVGLRPADVLTLALTARGDTIGALVLLRGAGRGFAQEDIALAERIVRPAAMALDSARLYEERAHVAAVLQSGLRPPVLPEPTGVLLAARFRAAAQHLDIGGDFYDVHGSGEDWLVVLGDVCGKGVEAAVLTGRARQSVRTAVLFDRRPGAVLGALNNVLQDNEGDRFVTAVCVRCRRLPEGTVELTLASAGHPPPLVLRADGTVAELPVSGTVAGVLPDLTYPETTELLRPGDVLLMFTDGITEARNASGFFGAERLLDLLPHYTGAGPDVLCEAVEQAAVEFLGGRAHDDMALFAVGCPR</sequence>
<gene>
    <name evidence="4" type="ORF">JOF53_008321</name>
</gene>
<evidence type="ECO:0000259" key="2">
    <source>
        <dbReference type="SMART" id="SM00065"/>
    </source>
</evidence>
<dbReference type="Gene3D" id="3.60.40.10">
    <property type="entry name" value="PPM-type phosphatase domain"/>
    <property type="match status" value="1"/>
</dbReference>
<keyword evidence="1" id="KW-0378">Hydrolase</keyword>
<evidence type="ECO:0000256" key="1">
    <source>
        <dbReference type="ARBA" id="ARBA00022801"/>
    </source>
</evidence>
<dbReference type="InterPro" id="IPR003018">
    <property type="entry name" value="GAF"/>
</dbReference>
<dbReference type="SUPFAM" id="SSF81606">
    <property type="entry name" value="PP2C-like"/>
    <property type="match status" value="1"/>
</dbReference>
<dbReference type="RefSeq" id="WP_086790047.1">
    <property type="nucleotide sequence ID" value="NZ_JAGIOO010000001.1"/>
</dbReference>
<dbReference type="EMBL" id="JAGIOO010000001">
    <property type="protein sequence ID" value="MBP2479449.1"/>
    <property type="molecule type" value="Genomic_DNA"/>
</dbReference>
<dbReference type="Pfam" id="PF07228">
    <property type="entry name" value="SpoIIE"/>
    <property type="match status" value="1"/>
</dbReference>
<dbReference type="SUPFAM" id="SSF55781">
    <property type="entry name" value="GAF domain-like"/>
    <property type="match status" value="1"/>
</dbReference>
<evidence type="ECO:0008006" key="6">
    <source>
        <dbReference type="Google" id="ProtNLM"/>
    </source>
</evidence>
<dbReference type="InterPro" id="IPR036457">
    <property type="entry name" value="PPM-type-like_dom_sf"/>
</dbReference>
<dbReference type="InterPro" id="IPR029016">
    <property type="entry name" value="GAF-like_dom_sf"/>
</dbReference>
<dbReference type="Proteomes" id="UP001519363">
    <property type="component" value="Unassembled WGS sequence"/>
</dbReference>
<dbReference type="Gene3D" id="3.30.450.40">
    <property type="match status" value="1"/>
</dbReference>
<feature type="domain" description="GAF" evidence="2">
    <location>
        <begin position="26"/>
        <end position="181"/>
    </location>
</feature>
<keyword evidence="5" id="KW-1185">Reference proteome</keyword>
<comment type="caution">
    <text evidence="4">The sequence shown here is derived from an EMBL/GenBank/DDBJ whole genome shotgun (WGS) entry which is preliminary data.</text>
</comment>
<name>A0ABS5ASA9_9PSEU</name>
<organism evidence="4 5">
    <name type="scientific">Crossiella equi</name>
    <dbReference type="NCBI Taxonomy" id="130796"/>
    <lineage>
        <taxon>Bacteria</taxon>
        <taxon>Bacillati</taxon>
        <taxon>Actinomycetota</taxon>
        <taxon>Actinomycetes</taxon>
        <taxon>Pseudonocardiales</taxon>
        <taxon>Pseudonocardiaceae</taxon>
        <taxon>Crossiella</taxon>
    </lineage>
</organism>
<dbReference type="InterPro" id="IPR052016">
    <property type="entry name" value="Bact_Sigma-Reg"/>
</dbReference>
<dbReference type="PANTHER" id="PTHR43156">
    <property type="entry name" value="STAGE II SPORULATION PROTEIN E-RELATED"/>
    <property type="match status" value="1"/>
</dbReference>
<evidence type="ECO:0000313" key="4">
    <source>
        <dbReference type="EMBL" id="MBP2479449.1"/>
    </source>
</evidence>
<dbReference type="SMART" id="SM00065">
    <property type="entry name" value="GAF"/>
    <property type="match status" value="1"/>
</dbReference>
<dbReference type="InterPro" id="IPR001932">
    <property type="entry name" value="PPM-type_phosphatase-like_dom"/>
</dbReference>
<dbReference type="PANTHER" id="PTHR43156:SF2">
    <property type="entry name" value="STAGE II SPORULATION PROTEIN E"/>
    <property type="match status" value="1"/>
</dbReference>
<evidence type="ECO:0000259" key="3">
    <source>
        <dbReference type="SMART" id="SM00331"/>
    </source>
</evidence>
<reference evidence="4 5" key="1">
    <citation type="submission" date="2021-03" db="EMBL/GenBank/DDBJ databases">
        <title>Sequencing the genomes of 1000 actinobacteria strains.</title>
        <authorList>
            <person name="Klenk H.-P."/>
        </authorList>
    </citation>
    <scope>NUCLEOTIDE SEQUENCE [LARGE SCALE GENOMIC DNA]</scope>
    <source>
        <strain evidence="4 5">DSM 44580</strain>
    </source>
</reference>
<dbReference type="SMART" id="SM00331">
    <property type="entry name" value="PP2C_SIG"/>
    <property type="match status" value="1"/>
</dbReference>